<dbReference type="GO" id="GO:0016020">
    <property type="term" value="C:membrane"/>
    <property type="evidence" value="ECO:0007669"/>
    <property type="project" value="UniProtKB-SubCell"/>
</dbReference>
<dbReference type="PANTHER" id="PTHR12812">
    <property type="entry name" value="HEPARAN SULFATE 6-O-SULFOTRANSFERASE 3"/>
    <property type="match status" value="1"/>
</dbReference>
<comment type="similarity">
    <text evidence="2 9">Belongs to the sulfotransferase 6 family.</text>
</comment>
<dbReference type="OrthoDB" id="406981at2759"/>
<dbReference type="InterPro" id="IPR027417">
    <property type="entry name" value="P-loop_NTPase"/>
</dbReference>
<dbReference type="GO" id="GO:0017095">
    <property type="term" value="F:heparan sulfate 6-sulfotransferase activity"/>
    <property type="evidence" value="ECO:0007669"/>
    <property type="project" value="TreeGrafter"/>
</dbReference>
<evidence type="ECO:0000256" key="9">
    <source>
        <dbReference type="RuleBase" id="RU364122"/>
    </source>
</evidence>
<proteinExistence type="inferred from homology"/>
<comment type="function">
    <text evidence="9">6-O-sulfation enzyme which catalyzes the transfer of sulfate from 3'-phosphoadenosine 5'-phosphosulfate (PAPS) to position 6 of the N-sulfoglucosamine residue (GlcNS) of heparan sulfate.</text>
</comment>
<dbReference type="InterPro" id="IPR005331">
    <property type="entry name" value="Sulfotransferase"/>
</dbReference>
<dbReference type="InterPro" id="IPR010635">
    <property type="entry name" value="Heparan_SO4-6-sulfoTrfase"/>
</dbReference>
<dbReference type="PANTHER" id="PTHR12812:SF0">
    <property type="entry name" value="HEPARAN-SULFATE 6-O-SULFOTRANSFERASE"/>
    <property type="match status" value="1"/>
</dbReference>
<keyword evidence="3 9" id="KW-0808">Transferase</keyword>
<comment type="catalytic activity">
    <reaction evidence="9">
        <text>alpha-D-glucosaminyl-[heparan sulfate](n) + 3'-phosphoadenylyl sulfate = 6-sulfo-alpha-D-glucosaminyl-[heparan sulfate](n) + adenosine 3',5'-bisphosphate + H(+)</text>
        <dbReference type="Rhea" id="RHEA:56604"/>
        <dbReference type="Rhea" id="RHEA-COMP:9830"/>
        <dbReference type="Rhea" id="RHEA-COMP:14621"/>
        <dbReference type="ChEBI" id="CHEBI:15378"/>
        <dbReference type="ChEBI" id="CHEBI:58339"/>
        <dbReference type="ChEBI" id="CHEBI:58343"/>
        <dbReference type="ChEBI" id="CHEBI:58388"/>
        <dbReference type="ChEBI" id="CHEBI:140604"/>
    </reaction>
</comment>
<dbReference type="AlphaFoldDB" id="A0A9Q1BQ78"/>
<evidence type="ECO:0000256" key="8">
    <source>
        <dbReference type="ARBA" id="ARBA00023180"/>
    </source>
</evidence>
<comment type="subcellular location">
    <subcellularLocation>
        <location evidence="1 9">Membrane</location>
        <topology evidence="1 9">Single-pass type II membrane protein</topology>
    </subcellularLocation>
</comment>
<keyword evidence="7 9" id="KW-0472">Membrane</keyword>
<organism evidence="10 11">
    <name type="scientific">Holothuria leucospilota</name>
    <name type="common">Black long sea cucumber</name>
    <name type="synonym">Mertensiothuria leucospilota</name>
    <dbReference type="NCBI Taxonomy" id="206669"/>
    <lineage>
        <taxon>Eukaryota</taxon>
        <taxon>Metazoa</taxon>
        <taxon>Echinodermata</taxon>
        <taxon>Eleutherozoa</taxon>
        <taxon>Echinozoa</taxon>
        <taxon>Holothuroidea</taxon>
        <taxon>Aspidochirotacea</taxon>
        <taxon>Aspidochirotida</taxon>
        <taxon>Holothuriidae</taxon>
        <taxon>Holothuria</taxon>
    </lineage>
</organism>
<evidence type="ECO:0000256" key="2">
    <source>
        <dbReference type="ARBA" id="ARBA00010109"/>
    </source>
</evidence>
<evidence type="ECO:0000256" key="7">
    <source>
        <dbReference type="ARBA" id="ARBA00023136"/>
    </source>
</evidence>
<dbReference type="EC" id="2.8.2.-" evidence="9"/>
<comment type="caution">
    <text evidence="10">The sequence shown here is derived from an EMBL/GenBank/DDBJ whole genome shotgun (WGS) entry which is preliminary data.</text>
</comment>
<sequence>MQVNQGKRKLPVFFVTLFLLVGTMFLFYNLSNSNLYICPQIGMIGRAKSTGTFHRDNQWGWGGSGSNDEELSVARKYDFDISGNDVMVFLHIQKTGGTTFGKHLVHDLDLETPCQCAKGRRRCPCLRKNSKTEVWQFSRFSVGWACGLHADWTELQSCVPWYLNKKEGKITRRRYYYITMLRNPVERFISEWRHVYRGATWKASKHVCNGREPTPEELPSCYADHEDWTGVLLNEFLECPHNLASNRQVRMLADLSLVGCYNLSKYSKEERNAIMLESAKTNLRRLSYFGLTEFQKESQYIFEETFNLKFKTAFEQNNDTHASAEYISDEDRQRVVDENRLDVELYEYAKDLFFQRLTYMEEHEGDRPPS</sequence>
<keyword evidence="6 9" id="KW-1133">Transmembrane helix</keyword>
<dbReference type="EMBL" id="JAIZAY010000013">
    <property type="protein sequence ID" value="KAJ8030605.1"/>
    <property type="molecule type" value="Genomic_DNA"/>
</dbReference>
<dbReference type="Pfam" id="PF03567">
    <property type="entry name" value="Sulfotransfer_2"/>
    <property type="match status" value="1"/>
</dbReference>
<evidence type="ECO:0000256" key="6">
    <source>
        <dbReference type="ARBA" id="ARBA00022989"/>
    </source>
</evidence>
<evidence type="ECO:0000313" key="11">
    <source>
        <dbReference type="Proteomes" id="UP001152320"/>
    </source>
</evidence>
<dbReference type="FunFam" id="3.40.50.300:FF:000347">
    <property type="entry name" value="Heparan-sulfate 6-O-sulfotransferase"/>
    <property type="match status" value="1"/>
</dbReference>
<protein>
    <recommendedName>
        <fullName evidence="9">Heparan-sulfate 6-O-sulfotransferase</fullName>
        <ecNumber evidence="9">2.8.2.-</ecNumber>
    </recommendedName>
</protein>
<evidence type="ECO:0000256" key="1">
    <source>
        <dbReference type="ARBA" id="ARBA00004606"/>
    </source>
</evidence>
<keyword evidence="11" id="KW-1185">Reference proteome</keyword>
<name>A0A9Q1BQ78_HOLLE</name>
<gene>
    <name evidence="10" type="ORF">HOLleu_27066</name>
</gene>
<keyword evidence="4 9" id="KW-0812">Transmembrane</keyword>
<accession>A0A9Q1BQ78</accession>
<reference evidence="10" key="1">
    <citation type="submission" date="2021-10" db="EMBL/GenBank/DDBJ databases">
        <title>Tropical sea cucumber genome reveals ecological adaptation and Cuvierian tubules defense mechanism.</title>
        <authorList>
            <person name="Chen T."/>
        </authorList>
    </citation>
    <scope>NUCLEOTIDE SEQUENCE</scope>
    <source>
        <strain evidence="10">Nanhai2018</strain>
        <tissue evidence="10">Muscle</tissue>
    </source>
</reference>
<evidence type="ECO:0000256" key="3">
    <source>
        <dbReference type="ARBA" id="ARBA00022679"/>
    </source>
</evidence>
<dbReference type="SUPFAM" id="SSF52540">
    <property type="entry name" value="P-loop containing nucleoside triphosphate hydrolases"/>
    <property type="match status" value="1"/>
</dbReference>
<keyword evidence="8" id="KW-0325">Glycoprotein</keyword>
<feature type="transmembrane region" description="Helical" evidence="9">
    <location>
        <begin position="12"/>
        <end position="30"/>
    </location>
</feature>
<evidence type="ECO:0000313" key="10">
    <source>
        <dbReference type="EMBL" id="KAJ8030605.1"/>
    </source>
</evidence>
<evidence type="ECO:0000256" key="4">
    <source>
        <dbReference type="ARBA" id="ARBA00022692"/>
    </source>
</evidence>
<evidence type="ECO:0000256" key="5">
    <source>
        <dbReference type="ARBA" id="ARBA00022968"/>
    </source>
</evidence>
<keyword evidence="5 9" id="KW-0735">Signal-anchor</keyword>
<dbReference type="Proteomes" id="UP001152320">
    <property type="component" value="Chromosome 13"/>
</dbReference>
<dbReference type="Gene3D" id="3.40.50.300">
    <property type="entry name" value="P-loop containing nucleotide triphosphate hydrolases"/>
    <property type="match status" value="1"/>
</dbReference>